<reference evidence="14 15" key="1">
    <citation type="submission" date="2017-01" db="EMBL/GenBank/DDBJ databases">
        <authorList>
            <person name="Mah S.A."/>
            <person name="Swanson W.J."/>
            <person name="Moy G.W."/>
            <person name="Vacquier V.D."/>
        </authorList>
    </citation>
    <scope>NUCLEOTIDE SEQUENCE [LARGE SCALE GENOMIC DNA]</scope>
    <source>
        <strain evidence="14 15">DSM 11589</strain>
    </source>
</reference>
<proteinExistence type="inferred from homology"/>
<evidence type="ECO:0000256" key="10">
    <source>
        <dbReference type="PIRSR" id="PIRSR600101-2"/>
    </source>
</evidence>
<dbReference type="GO" id="GO:0006751">
    <property type="term" value="P:glutathione catabolic process"/>
    <property type="evidence" value="ECO:0007669"/>
    <property type="project" value="UniProtKB-UniRule"/>
</dbReference>
<feature type="active site" description="Nucleophile" evidence="9">
    <location>
        <position position="432"/>
    </location>
</feature>
<evidence type="ECO:0000256" key="7">
    <source>
        <dbReference type="ARBA" id="ARBA00023315"/>
    </source>
</evidence>
<dbReference type="PROSITE" id="PS51318">
    <property type="entry name" value="TAT"/>
    <property type="match status" value="1"/>
</dbReference>
<evidence type="ECO:0000256" key="12">
    <source>
        <dbReference type="SAM" id="MobiDB-lite"/>
    </source>
</evidence>
<evidence type="ECO:0000256" key="2">
    <source>
        <dbReference type="ARBA" id="ARBA00001089"/>
    </source>
</evidence>
<dbReference type="InterPro" id="IPR043138">
    <property type="entry name" value="GGT_lsub"/>
</dbReference>
<dbReference type="OrthoDB" id="9781342at2"/>
<dbReference type="InterPro" id="IPR051792">
    <property type="entry name" value="GGT_bact"/>
</dbReference>
<keyword evidence="7 11" id="KW-0012">Acyltransferase</keyword>
<dbReference type="GO" id="GO:0036374">
    <property type="term" value="F:glutathione hydrolase activity"/>
    <property type="evidence" value="ECO:0007669"/>
    <property type="project" value="UniProtKB-UniRule"/>
</dbReference>
<feature type="compositionally biased region" description="Basic and acidic residues" evidence="12">
    <location>
        <begin position="596"/>
        <end position="612"/>
    </location>
</feature>
<dbReference type="Gene3D" id="3.60.20.40">
    <property type="match status" value="1"/>
</dbReference>
<dbReference type="EC" id="2.3.2.2" evidence="11"/>
<evidence type="ECO:0000256" key="13">
    <source>
        <dbReference type="SAM" id="SignalP"/>
    </source>
</evidence>
<evidence type="ECO:0000313" key="14">
    <source>
        <dbReference type="EMBL" id="SIS52892.1"/>
    </source>
</evidence>
<keyword evidence="5 11" id="KW-0378">Hydrolase</keyword>
<dbReference type="Pfam" id="PF01019">
    <property type="entry name" value="G_glu_transpept"/>
    <property type="match status" value="1"/>
</dbReference>
<evidence type="ECO:0000313" key="15">
    <source>
        <dbReference type="Proteomes" id="UP000185678"/>
    </source>
</evidence>
<dbReference type="SUPFAM" id="SSF56235">
    <property type="entry name" value="N-terminal nucleophile aminohydrolases (Ntn hydrolases)"/>
    <property type="match status" value="1"/>
</dbReference>
<comment type="pathway">
    <text evidence="11">Sulfur metabolism; glutathione metabolism.</text>
</comment>
<evidence type="ECO:0000256" key="5">
    <source>
        <dbReference type="ARBA" id="ARBA00022801"/>
    </source>
</evidence>
<protein>
    <recommendedName>
        <fullName evidence="11">Glutathione hydrolase proenzyme</fullName>
        <ecNumber evidence="11">2.3.2.2</ecNumber>
        <ecNumber evidence="11">3.4.19.13</ecNumber>
    </recommendedName>
    <component>
        <recommendedName>
            <fullName evidence="11">Glutathione hydrolase large chain</fullName>
        </recommendedName>
    </component>
    <component>
        <recommendedName>
            <fullName evidence="11">Glutathione hydrolase small chain</fullName>
        </recommendedName>
    </component>
</protein>
<dbReference type="InterPro" id="IPR000101">
    <property type="entry name" value="GGT_peptidase"/>
</dbReference>
<name>A0A1N7JU54_9PROT</name>
<dbReference type="AlphaFoldDB" id="A0A1N7JU54"/>
<keyword evidence="6 11" id="KW-0865">Zymogen</keyword>
<keyword evidence="15" id="KW-1185">Reference proteome</keyword>
<evidence type="ECO:0000256" key="1">
    <source>
        <dbReference type="ARBA" id="ARBA00001049"/>
    </source>
</evidence>
<comment type="catalytic activity">
    <reaction evidence="1 11">
        <text>an S-substituted glutathione + H2O = an S-substituted L-cysteinylglycine + L-glutamate</text>
        <dbReference type="Rhea" id="RHEA:59468"/>
        <dbReference type="ChEBI" id="CHEBI:15377"/>
        <dbReference type="ChEBI" id="CHEBI:29985"/>
        <dbReference type="ChEBI" id="CHEBI:90779"/>
        <dbReference type="ChEBI" id="CHEBI:143103"/>
        <dbReference type="EC" id="3.4.19.13"/>
    </reaction>
</comment>
<gene>
    <name evidence="14" type="ORF">SAMN05421779_102470</name>
</gene>
<keyword evidence="11" id="KW-0317">Glutathione biosynthesis</keyword>
<dbReference type="GO" id="GO:0006750">
    <property type="term" value="P:glutathione biosynthetic process"/>
    <property type="evidence" value="ECO:0007669"/>
    <property type="project" value="UniProtKB-KW"/>
</dbReference>
<comment type="PTM">
    <text evidence="11">Cleaved by autocatalysis into a large and a small subunit.</text>
</comment>
<feature type="binding site" evidence="10">
    <location>
        <position position="472"/>
    </location>
    <ligand>
        <name>L-glutamate</name>
        <dbReference type="ChEBI" id="CHEBI:29985"/>
    </ligand>
</feature>
<feature type="chain" id="PRO_5013247127" description="Glutathione hydrolase proenzyme" evidence="13">
    <location>
        <begin position="39"/>
        <end position="646"/>
    </location>
</feature>
<feature type="binding site" evidence="10">
    <location>
        <begin position="496"/>
        <end position="497"/>
    </location>
    <ligand>
        <name>L-glutamate</name>
        <dbReference type="ChEBI" id="CHEBI:29985"/>
    </ligand>
</feature>
<dbReference type="PANTHER" id="PTHR43199">
    <property type="entry name" value="GLUTATHIONE HYDROLASE"/>
    <property type="match status" value="1"/>
</dbReference>
<dbReference type="InterPro" id="IPR006311">
    <property type="entry name" value="TAT_signal"/>
</dbReference>
<accession>A0A1N7JU54</accession>
<feature type="region of interest" description="Disordered" evidence="12">
    <location>
        <begin position="591"/>
        <end position="620"/>
    </location>
</feature>
<keyword evidence="13" id="KW-0732">Signal</keyword>
<feature type="binding site" evidence="10">
    <location>
        <position position="144"/>
    </location>
    <ligand>
        <name>L-glutamate</name>
        <dbReference type="ChEBI" id="CHEBI:29985"/>
    </ligand>
</feature>
<dbReference type="GO" id="GO:0103068">
    <property type="term" value="F:leukotriene C4 gamma-glutamyl transferase activity"/>
    <property type="evidence" value="ECO:0007669"/>
    <property type="project" value="UniProtKB-EC"/>
</dbReference>
<dbReference type="Proteomes" id="UP000185678">
    <property type="component" value="Unassembled WGS sequence"/>
</dbReference>
<dbReference type="PANTHER" id="PTHR43199:SF1">
    <property type="entry name" value="GLUTATHIONE HYDROLASE PROENZYME"/>
    <property type="match status" value="1"/>
</dbReference>
<sequence>MIDTEQALSVPSRRSLRAGLSQAAAALALLALAGCASAPEQAAAPQAPAKAASTVPAPVAPEPASRIEAKAPVERDHAMVVAANPLAAQAGREILEAGGNAIDAAIAVQAMLGLVEPQSSGIGGGAFLLNWNASQRQLITWDGRETAPAAVTPSLFLKPDGTPMSFSDAMIGGRAVGTPGVLRMLAAAHARQGALPWKALFKPAITLAEAGFPISDRLHTSIEADQAALAQNPVTRAYFLDAQGKPLAAGTIRRNPAYAATLREIADRGADAFYTGKIAQDIVDAVRGQKANPGLLTLADLKGYQAQAQAPVCTPWKGYSVCGMGLPSSGGVTVGQMLKLIERFDTSKLSPTGSQTAHLLAEAGRLAFADRNAYLADGAFFAVPVEGLLAPNYLQQRSALIDPNKAMADAQPGTPAMAPKVVSAEPSALPSTSHLSIVDTKGNAVSMTTSIENSFGSRLMVDGFMLNNQLTDFSFVPDINGRPVANSVQPNKRPLSSMSPTMVFDRDGKLTLVVGSPGGSQIIGYVAQTLVAILDQKLDPQTAVSLPHVLNRDRDETEVESDALKAPLEALGHKVKVGPMTSGLHVIQIAKAKPKPKTEEDSQPKTAEDNKEAPAPLVAKPVVQAAPATVLIGGADPRREGVATGY</sequence>
<evidence type="ECO:0000256" key="6">
    <source>
        <dbReference type="ARBA" id="ARBA00023145"/>
    </source>
</evidence>
<dbReference type="STRING" id="80876.SAMN05421779_102470"/>
<evidence type="ECO:0000256" key="3">
    <source>
        <dbReference type="ARBA" id="ARBA00009381"/>
    </source>
</evidence>
<dbReference type="UniPathway" id="UPA00204"/>
<evidence type="ECO:0000256" key="11">
    <source>
        <dbReference type="RuleBase" id="RU368036"/>
    </source>
</evidence>
<dbReference type="PRINTS" id="PR01210">
    <property type="entry name" value="GGTRANSPTASE"/>
</dbReference>
<comment type="catalytic activity">
    <reaction evidence="8 11">
        <text>an N-terminal (5-L-glutamyl)-[peptide] + an alpha-amino acid = 5-L-glutamyl amino acid + an N-terminal L-alpha-aminoacyl-[peptide]</text>
        <dbReference type="Rhea" id="RHEA:23904"/>
        <dbReference type="Rhea" id="RHEA-COMP:9780"/>
        <dbReference type="Rhea" id="RHEA-COMP:9795"/>
        <dbReference type="ChEBI" id="CHEBI:77644"/>
        <dbReference type="ChEBI" id="CHEBI:78597"/>
        <dbReference type="ChEBI" id="CHEBI:78599"/>
        <dbReference type="ChEBI" id="CHEBI:78608"/>
        <dbReference type="EC" id="2.3.2.2"/>
    </reaction>
</comment>
<comment type="subunit">
    <text evidence="11">This enzyme consists of two polypeptide chains, which are synthesized in precursor form from a single polypeptide.</text>
</comment>
<comment type="catalytic activity">
    <reaction evidence="2 11">
        <text>glutathione + H2O = L-cysteinylglycine + L-glutamate</text>
        <dbReference type="Rhea" id="RHEA:28807"/>
        <dbReference type="ChEBI" id="CHEBI:15377"/>
        <dbReference type="ChEBI" id="CHEBI:29985"/>
        <dbReference type="ChEBI" id="CHEBI:57925"/>
        <dbReference type="ChEBI" id="CHEBI:61694"/>
        <dbReference type="EC" id="3.4.19.13"/>
    </reaction>
</comment>
<feature type="binding site" evidence="10">
    <location>
        <position position="519"/>
    </location>
    <ligand>
        <name>L-glutamate</name>
        <dbReference type="ChEBI" id="CHEBI:29985"/>
    </ligand>
</feature>
<feature type="signal peptide" evidence="13">
    <location>
        <begin position="1"/>
        <end position="38"/>
    </location>
</feature>
<evidence type="ECO:0000256" key="8">
    <source>
        <dbReference type="ARBA" id="ARBA00047417"/>
    </source>
</evidence>
<organism evidence="14 15">
    <name type="scientific">Insolitispirillum peregrinum</name>
    <dbReference type="NCBI Taxonomy" id="80876"/>
    <lineage>
        <taxon>Bacteria</taxon>
        <taxon>Pseudomonadati</taxon>
        <taxon>Pseudomonadota</taxon>
        <taxon>Alphaproteobacteria</taxon>
        <taxon>Rhodospirillales</taxon>
        <taxon>Novispirillaceae</taxon>
        <taxon>Insolitispirillum</taxon>
    </lineage>
</organism>
<comment type="similarity">
    <text evidence="3 11">Belongs to the gamma-glutamyltransferase family.</text>
</comment>
<dbReference type="EMBL" id="FTOA01000002">
    <property type="protein sequence ID" value="SIS52892.1"/>
    <property type="molecule type" value="Genomic_DNA"/>
</dbReference>
<dbReference type="Gene3D" id="1.10.246.130">
    <property type="match status" value="1"/>
</dbReference>
<dbReference type="RefSeq" id="WP_076399328.1">
    <property type="nucleotide sequence ID" value="NZ_FTOA01000002.1"/>
</dbReference>
<evidence type="ECO:0000256" key="4">
    <source>
        <dbReference type="ARBA" id="ARBA00022679"/>
    </source>
</evidence>
<dbReference type="InterPro" id="IPR029055">
    <property type="entry name" value="Ntn_hydrolases_N"/>
</dbReference>
<keyword evidence="4 11" id="KW-0808">Transferase</keyword>
<dbReference type="NCBIfam" id="TIGR00066">
    <property type="entry name" value="g_glut_trans"/>
    <property type="match status" value="1"/>
</dbReference>
<dbReference type="EC" id="3.4.19.13" evidence="11"/>
<evidence type="ECO:0000256" key="9">
    <source>
        <dbReference type="PIRSR" id="PIRSR600101-1"/>
    </source>
</evidence>
<dbReference type="InterPro" id="IPR043137">
    <property type="entry name" value="GGT_ssub_C"/>
</dbReference>